<comment type="caution">
    <text evidence="6">The sequence shown here is derived from an EMBL/GenBank/DDBJ whole genome shotgun (WGS) entry which is preliminary data.</text>
</comment>
<dbReference type="InterPro" id="IPR000387">
    <property type="entry name" value="Tyr_Pase_dom"/>
</dbReference>
<dbReference type="SMART" id="SM00195">
    <property type="entry name" value="DSPc"/>
    <property type="match status" value="1"/>
</dbReference>
<feature type="domain" description="Tyrosine-protein phosphatase" evidence="4">
    <location>
        <begin position="12"/>
        <end position="149"/>
    </location>
</feature>
<evidence type="ECO:0000256" key="1">
    <source>
        <dbReference type="ARBA" id="ARBA00008601"/>
    </source>
</evidence>
<evidence type="ECO:0000313" key="6">
    <source>
        <dbReference type="EMBL" id="MCU4743888.1"/>
    </source>
</evidence>
<dbReference type="PANTHER" id="PTHR45961">
    <property type="entry name" value="IP21249P"/>
    <property type="match status" value="1"/>
</dbReference>
<name>A0AAP3E3M7_9EURY</name>
<dbReference type="InterPro" id="IPR000340">
    <property type="entry name" value="Dual-sp_phosphatase_cat-dom"/>
</dbReference>
<dbReference type="InterPro" id="IPR029021">
    <property type="entry name" value="Prot-tyrosine_phosphatase-like"/>
</dbReference>
<dbReference type="Proteomes" id="UP001321018">
    <property type="component" value="Unassembled WGS sequence"/>
</dbReference>
<dbReference type="PROSITE" id="PS50056">
    <property type="entry name" value="TYR_PHOSPHATASE_2"/>
    <property type="match status" value="1"/>
</dbReference>
<accession>A0AAP3E3M7</accession>
<evidence type="ECO:0000259" key="4">
    <source>
        <dbReference type="PROSITE" id="PS50054"/>
    </source>
</evidence>
<dbReference type="EMBL" id="JAOPKA010000019">
    <property type="protein sequence ID" value="MCU4743888.1"/>
    <property type="molecule type" value="Genomic_DNA"/>
</dbReference>
<dbReference type="RefSeq" id="WP_425494339.1">
    <property type="nucleotide sequence ID" value="NZ_JAOPKA010000019.1"/>
</dbReference>
<keyword evidence="3" id="KW-0904">Protein phosphatase</keyword>
<dbReference type="Gene3D" id="3.90.190.10">
    <property type="entry name" value="Protein tyrosine phosphatase superfamily"/>
    <property type="match status" value="1"/>
</dbReference>
<dbReference type="PROSITE" id="PS00383">
    <property type="entry name" value="TYR_PHOSPHATASE_1"/>
    <property type="match status" value="1"/>
</dbReference>
<dbReference type="InterPro" id="IPR052103">
    <property type="entry name" value="Dual_spec_Phospatases"/>
</dbReference>
<evidence type="ECO:0000256" key="3">
    <source>
        <dbReference type="ARBA" id="ARBA00022912"/>
    </source>
</evidence>
<dbReference type="InterPro" id="IPR016130">
    <property type="entry name" value="Tyr_Pase_AS"/>
</dbReference>
<dbReference type="GO" id="GO:0004721">
    <property type="term" value="F:phosphoprotein phosphatase activity"/>
    <property type="evidence" value="ECO:0007669"/>
    <property type="project" value="UniProtKB-KW"/>
</dbReference>
<sequence length="149" mass="16714">MVVRPLNYVADEPVVRRIGDRELFIGNRHAADPDRYDRTLGFGFVLSVTSEAYPLTTHHHPLEDGPDNDWAAFEAAVDTARELYRRDDSLLVHCKAGISRSSTLLATILAAEEDRTFADALALVQRARPHAIPHPALHEWAVFYLAARD</sequence>
<gene>
    <name evidence="6" type="ORF">OB960_21115</name>
</gene>
<dbReference type="CDD" id="cd14498">
    <property type="entry name" value="DSP"/>
    <property type="match status" value="1"/>
</dbReference>
<dbReference type="InterPro" id="IPR020422">
    <property type="entry name" value="TYR_PHOSPHATASE_DUAL_dom"/>
</dbReference>
<dbReference type="AlphaFoldDB" id="A0AAP3E3M7"/>
<feature type="domain" description="Tyrosine specific protein phosphatases" evidence="5">
    <location>
        <begin position="71"/>
        <end position="139"/>
    </location>
</feature>
<organism evidence="6 7">
    <name type="scientific">Natronoglomus mannanivorans</name>
    <dbReference type="NCBI Taxonomy" id="2979990"/>
    <lineage>
        <taxon>Archaea</taxon>
        <taxon>Methanobacteriati</taxon>
        <taxon>Methanobacteriota</taxon>
        <taxon>Stenosarchaea group</taxon>
        <taxon>Halobacteria</taxon>
        <taxon>Halobacteriales</taxon>
        <taxon>Natrialbaceae</taxon>
        <taxon>Natronoglomus</taxon>
    </lineage>
</organism>
<keyword evidence="2" id="KW-0378">Hydrolase</keyword>
<evidence type="ECO:0000313" key="7">
    <source>
        <dbReference type="Proteomes" id="UP001321018"/>
    </source>
</evidence>
<dbReference type="PANTHER" id="PTHR45961:SF6">
    <property type="entry name" value="IP21249P"/>
    <property type="match status" value="1"/>
</dbReference>
<proteinExistence type="inferred from homology"/>
<evidence type="ECO:0000256" key="2">
    <source>
        <dbReference type="ARBA" id="ARBA00022801"/>
    </source>
</evidence>
<dbReference type="SUPFAM" id="SSF52799">
    <property type="entry name" value="(Phosphotyrosine protein) phosphatases II"/>
    <property type="match status" value="1"/>
</dbReference>
<dbReference type="Pfam" id="PF00782">
    <property type="entry name" value="DSPc"/>
    <property type="match status" value="1"/>
</dbReference>
<comment type="similarity">
    <text evidence="1">Belongs to the protein-tyrosine phosphatase family. Non-receptor class dual specificity subfamily.</text>
</comment>
<reference evidence="6" key="1">
    <citation type="submission" date="2022-09" db="EMBL/GenBank/DDBJ databases">
        <title>Enrichment on poylsaccharides allowed isolation of novel metabolic and taxonomic groups of Haloarchaea.</title>
        <authorList>
            <person name="Sorokin D.Y."/>
            <person name="Elcheninov A.G."/>
            <person name="Khizhniak T.V."/>
            <person name="Kolganova T.V."/>
            <person name="Kublanov I.V."/>
        </authorList>
    </citation>
    <scope>NUCLEOTIDE SEQUENCE</scope>
    <source>
        <strain evidence="6">AArc-xg1-1</strain>
    </source>
</reference>
<protein>
    <submittedName>
        <fullName evidence="6">Dual specificity protein phosphatase family protein</fullName>
    </submittedName>
</protein>
<evidence type="ECO:0000259" key="5">
    <source>
        <dbReference type="PROSITE" id="PS50056"/>
    </source>
</evidence>
<dbReference type="PROSITE" id="PS50054">
    <property type="entry name" value="TYR_PHOSPHATASE_DUAL"/>
    <property type="match status" value="1"/>
</dbReference>